<reference evidence="3" key="2">
    <citation type="submission" date="2023-06" db="EMBL/GenBank/DDBJ databases">
        <authorList>
            <consortium name="Lawrence Berkeley National Laboratory"/>
            <person name="Haridas S."/>
            <person name="Hensen N."/>
            <person name="Bonometti L."/>
            <person name="Westerberg I."/>
            <person name="Brannstrom I.O."/>
            <person name="Guillou S."/>
            <person name="Cros-Aarteil S."/>
            <person name="Calhoun S."/>
            <person name="Kuo A."/>
            <person name="Mondo S."/>
            <person name="Pangilinan J."/>
            <person name="Riley R."/>
            <person name="Labutti K."/>
            <person name="Andreopoulos B."/>
            <person name="Lipzen A."/>
            <person name="Chen C."/>
            <person name="Yanf M."/>
            <person name="Daum C."/>
            <person name="Ng V."/>
            <person name="Clum A."/>
            <person name="Steindorff A."/>
            <person name="Ohm R."/>
            <person name="Martin F."/>
            <person name="Silar P."/>
            <person name="Natvig D."/>
            <person name="Lalanne C."/>
            <person name="Gautier V."/>
            <person name="Ament-Velasquez S.L."/>
            <person name="Kruys A."/>
            <person name="Hutchinson M.I."/>
            <person name="Powell A.J."/>
            <person name="Barry K."/>
            <person name="Miller A.N."/>
            <person name="Grigoriev I.V."/>
            <person name="Debuchy R."/>
            <person name="Gladieux P."/>
            <person name="Thoren M.H."/>
            <person name="Johannesson H."/>
        </authorList>
    </citation>
    <scope>NUCLEOTIDE SEQUENCE</scope>
    <source>
        <strain evidence="3">CBS 314.62</strain>
    </source>
</reference>
<evidence type="ECO:0000313" key="4">
    <source>
        <dbReference type="Proteomes" id="UP001270362"/>
    </source>
</evidence>
<protein>
    <submittedName>
        <fullName evidence="3">Uncharacterized protein</fullName>
    </submittedName>
</protein>
<evidence type="ECO:0000313" key="3">
    <source>
        <dbReference type="EMBL" id="KAK3692701.1"/>
    </source>
</evidence>
<feature type="region of interest" description="Disordered" evidence="1">
    <location>
        <begin position="162"/>
        <end position="184"/>
    </location>
</feature>
<evidence type="ECO:0000256" key="2">
    <source>
        <dbReference type="SAM" id="Phobius"/>
    </source>
</evidence>
<accession>A0AAE0XG62</accession>
<keyword evidence="2" id="KW-0472">Membrane</keyword>
<evidence type="ECO:0000256" key="1">
    <source>
        <dbReference type="SAM" id="MobiDB-lite"/>
    </source>
</evidence>
<dbReference type="AlphaFoldDB" id="A0AAE0XG62"/>
<keyword evidence="2" id="KW-1133">Transmembrane helix</keyword>
<sequence length="184" mass="19981">MGGAATRSDKLDSPTPWHHDNLSTLSGSGSRSLTVDRTARRFRFLLFLFLFPVPALSSPSPLLSIHLLQAGKAEVECRCSLLQNTLRQQENASRAPCWRAARPAGQGRAWQGITLHGMARACLETRCTCHVKKGVASCPRRSSSGSYPLPQYTTRYTVQRAPRGATSGGSHAHAQWIGTPRATG</sequence>
<reference evidence="3" key="1">
    <citation type="journal article" date="2023" name="Mol. Phylogenet. Evol.">
        <title>Genome-scale phylogeny and comparative genomics of the fungal order Sordariales.</title>
        <authorList>
            <person name="Hensen N."/>
            <person name="Bonometti L."/>
            <person name="Westerberg I."/>
            <person name="Brannstrom I.O."/>
            <person name="Guillou S."/>
            <person name="Cros-Aarteil S."/>
            <person name="Calhoun S."/>
            <person name="Haridas S."/>
            <person name="Kuo A."/>
            <person name="Mondo S."/>
            <person name="Pangilinan J."/>
            <person name="Riley R."/>
            <person name="LaButti K."/>
            <person name="Andreopoulos B."/>
            <person name="Lipzen A."/>
            <person name="Chen C."/>
            <person name="Yan M."/>
            <person name="Daum C."/>
            <person name="Ng V."/>
            <person name="Clum A."/>
            <person name="Steindorff A."/>
            <person name="Ohm R.A."/>
            <person name="Martin F."/>
            <person name="Silar P."/>
            <person name="Natvig D.O."/>
            <person name="Lalanne C."/>
            <person name="Gautier V."/>
            <person name="Ament-Velasquez S.L."/>
            <person name="Kruys A."/>
            <person name="Hutchinson M.I."/>
            <person name="Powell A.J."/>
            <person name="Barry K."/>
            <person name="Miller A.N."/>
            <person name="Grigoriev I.V."/>
            <person name="Debuchy R."/>
            <person name="Gladieux P."/>
            <person name="Hiltunen Thoren M."/>
            <person name="Johannesson H."/>
        </authorList>
    </citation>
    <scope>NUCLEOTIDE SEQUENCE</scope>
    <source>
        <strain evidence="3">CBS 314.62</strain>
    </source>
</reference>
<feature type="transmembrane region" description="Helical" evidence="2">
    <location>
        <begin position="44"/>
        <end position="68"/>
    </location>
</feature>
<feature type="compositionally biased region" description="Low complexity" evidence="1">
    <location>
        <begin position="22"/>
        <end position="31"/>
    </location>
</feature>
<keyword evidence="2" id="KW-0812">Transmembrane</keyword>
<feature type="region of interest" description="Disordered" evidence="1">
    <location>
        <begin position="1"/>
        <end position="31"/>
    </location>
</feature>
<dbReference type="EMBL" id="JAULSO010000001">
    <property type="protein sequence ID" value="KAK3692701.1"/>
    <property type="molecule type" value="Genomic_DNA"/>
</dbReference>
<feature type="compositionally biased region" description="Basic and acidic residues" evidence="1">
    <location>
        <begin position="7"/>
        <end position="21"/>
    </location>
</feature>
<keyword evidence="4" id="KW-1185">Reference proteome</keyword>
<name>A0AAE0XG62_9PEZI</name>
<organism evidence="3 4">
    <name type="scientific">Podospora appendiculata</name>
    <dbReference type="NCBI Taxonomy" id="314037"/>
    <lineage>
        <taxon>Eukaryota</taxon>
        <taxon>Fungi</taxon>
        <taxon>Dikarya</taxon>
        <taxon>Ascomycota</taxon>
        <taxon>Pezizomycotina</taxon>
        <taxon>Sordariomycetes</taxon>
        <taxon>Sordariomycetidae</taxon>
        <taxon>Sordariales</taxon>
        <taxon>Podosporaceae</taxon>
        <taxon>Podospora</taxon>
    </lineage>
</organism>
<comment type="caution">
    <text evidence="3">The sequence shown here is derived from an EMBL/GenBank/DDBJ whole genome shotgun (WGS) entry which is preliminary data.</text>
</comment>
<dbReference type="Proteomes" id="UP001270362">
    <property type="component" value="Unassembled WGS sequence"/>
</dbReference>
<proteinExistence type="predicted"/>
<gene>
    <name evidence="3" type="ORF">B0T22DRAFT_447924</name>
</gene>